<dbReference type="InterPro" id="IPR048813">
    <property type="entry name" value="GP7-like"/>
</dbReference>
<dbReference type="EMBL" id="LT546645">
    <property type="protein sequence ID" value="SAI66187.1"/>
    <property type="molecule type" value="Genomic_DNA"/>
</dbReference>
<dbReference type="OrthoDB" id="1630256at2"/>
<organism evidence="1 2">
    <name type="scientific">Bordetella trematum</name>
    <dbReference type="NCBI Taxonomy" id="123899"/>
    <lineage>
        <taxon>Bacteria</taxon>
        <taxon>Pseudomonadati</taxon>
        <taxon>Pseudomonadota</taxon>
        <taxon>Betaproteobacteria</taxon>
        <taxon>Burkholderiales</taxon>
        <taxon>Alcaligenaceae</taxon>
        <taxon>Bordetella</taxon>
    </lineage>
</organism>
<dbReference type="RefSeq" id="WP_063491378.1">
    <property type="nucleotide sequence ID" value="NZ_CP016340.1"/>
</dbReference>
<dbReference type="AlphaFoldDB" id="A0A157PTN7"/>
<gene>
    <name evidence="1" type="ORF">SAMEA3906487_00138</name>
</gene>
<dbReference type="NCBIfam" id="NF045672">
    <property type="entry name" value="MCP_gp7_epsi_15"/>
    <property type="match status" value="1"/>
</dbReference>
<dbReference type="KEGG" id="btrm:SAMEA390648700138"/>
<sequence>MATIGNQSLSIIDVAKRLDPNGDTADVAELLAQTNEIIQDIPWVEGNLPTGNRSTIRTGLPKPTWRKMYGGVPVSKSTTAQVDDTCGQLTSRSEPDVDSVRMANDPASFRMDEASTHIEAMGQEFCTALLYGDTSVDPEQFFGLQPRYNEMAGPNSSPSAQNVVDGLGSGSDNTSIYLIGWGKTTAFGIYPKNSKAGLVHQDLGEIDAFDKNNNRYRAYADLFKWDCGLVVKDWRYVARLANIDVSDVSSGTGTMANQKLIELLIDLKHRLPRLSGNVQPRIYVNRTIRAALDKMALNKSHNALSIREAAGQFETAFLGIPIRTVDQLLNTEARVTA</sequence>
<evidence type="ECO:0000313" key="2">
    <source>
        <dbReference type="Proteomes" id="UP000076825"/>
    </source>
</evidence>
<proteinExistence type="predicted"/>
<dbReference type="STRING" id="123899.SAMEA3906487_00138"/>
<dbReference type="PATRIC" id="fig|123899.6.peg.127"/>
<reference evidence="1 2" key="1">
    <citation type="submission" date="2016-04" db="EMBL/GenBank/DDBJ databases">
        <authorList>
            <consortium name="Pathogen Informatics"/>
        </authorList>
    </citation>
    <scope>NUCLEOTIDE SEQUENCE [LARGE SCALE GENOMIC DNA]</scope>
    <source>
        <strain evidence="1 2">H044680328</strain>
    </source>
</reference>
<keyword evidence="2" id="KW-1185">Reference proteome</keyword>
<name>A0A157PTN7_9BORD</name>
<dbReference type="Pfam" id="PF20911">
    <property type="entry name" value="GP7"/>
    <property type="match status" value="1"/>
</dbReference>
<accession>A0A157PTN7</accession>
<evidence type="ECO:0000313" key="1">
    <source>
        <dbReference type="EMBL" id="SAI66187.1"/>
    </source>
</evidence>
<dbReference type="GeneID" id="56588440"/>
<dbReference type="Proteomes" id="UP000076825">
    <property type="component" value="Chromosome 1"/>
</dbReference>
<protein>
    <submittedName>
        <fullName evidence="1">Phage protein</fullName>
    </submittedName>
</protein>